<dbReference type="OrthoDB" id="5864370at2759"/>
<name>A0A368GU08_ANCCA</name>
<organism evidence="1 2">
    <name type="scientific">Ancylostoma caninum</name>
    <name type="common">Dog hookworm</name>
    <dbReference type="NCBI Taxonomy" id="29170"/>
    <lineage>
        <taxon>Eukaryota</taxon>
        <taxon>Metazoa</taxon>
        <taxon>Ecdysozoa</taxon>
        <taxon>Nematoda</taxon>
        <taxon>Chromadorea</taxon>
        <taxon>Rhabditida</taxon>
        <taxon>Rhabditina</taxon>
        <taxon>Rhabditomorpha</taxon>
        <taxon>Strongyloidea</taxon>
        <taxon>Ancylostomatidae</taxon>
        <taxon>Ancylostomatinae</taxon>
        <taxon>Ancylostoma</taxon>
    </lineage>
</organism>
<comment type="caution">
    <text evidence="1">The sequence shown here is derived from an EMBL/GenBank/DDBJ whole genome shotgun (WGS) entry which is preliminary data.</text>
</comment>
<dbReference type="AlphaFoldDB" id="A0A368GU08"/>
<sequence>MIVAPFFLGSLTLDANNEGKKVLEIGLGGGGFDMTLSKWKPEN</sequence>
<evidence type="ECO:0000313" key="1">
    <source>
        <dbReference type="EMBL" id="RCN46447.1"/>
    </source>
</evidence>
<dbReference type="EMBL" id="JOJR01000079">
    <property type="protein sequence ID" value="RCN46447.1"/>
    <property type="molecule type" value="Genomic_DNA"/>
</dbReference>
<accession>A0A368GU08</accession>
<proteinExistence type="predicted"/>
<keyword evidence="2" id="KW-1185">Reference proteome</keyword>
<dbReference type="Proteomes" id="UP000252519">
    <property type="component" value="Unassembled WGS sequence"/>
</dbReference>
<gene>
    <name evidence="1" type="ORF">ANCCAN_07535</name>
</gene>
<reference evidence="1 2" key="1">
    <citation type="submission" date="2014-10" db="EMBL/GenBank/DDBJ databases">
        <title>Draft genome of the hookworm Ancylostoma caninum.</title>
        <authorList>
            <person name="Mitreva M."/>
        </authorList>
    </citation>
    <scope>NUCLEOTIDE SEQUENCE [LARGE SCALE GENOMIC DNA]</scope>
    <source>
        <strain evidence="1 2">Baltimore</strain>
    </source>
</reference>
<evidence type="ECO:0000313" key="2">
    <source>
        <dbReference type="Proteomes" id="UP000252519"/>
    </source>
</evidence>
<protein>
    <submittedName>
        <fullName evidence="1">Uncharacterized protein</fullName>
    </submittedName>
</protein>
<dbReference type="STRING" id="29170.A0A368GU08"/>